<accession>A0A1Y4LZ20</accession>
<sequence>MSKEQRLFEEYLAYHCAPALKKYKLANMFHIPRTAIPCVDSLIREYNEKFADKHLTFRILQADKPRITIYLYSFEILENVLLDPEIRTFLEQYDYPIHSLSACLDHLDKRMEETDFPHEIGIFLGYPLSDVLGFINNEPCCCMGAWKVYSPKKAEYFKSLFKLFDHVRDQFIYAIENGVRIEQLV</sequence>
<evidence type="ECO:0000313" key="2">
    <source>
        <dbReference type="Proteomes" id="UP000195447"/>
    </source>
</evidence>
<comment type="caution">
    <text evidence="1">The sequence shown here is derived from an EMBL/GenBank/DDBJ whole genome shotgun (WGS) entry which is preliminary data.</text>
</comment>
<proteinExistence type="predicted"/>
<dbReference type="AlphaFoldDB" id="A0A1Y4LZ20"/>
<dbReference type="EMBL" id="NFKM01000001">
    <property type="protein sequence ID" value="OUP61838.1"/>
    <property type="molecule type" value="Genomic_DNA"/>
</dbReference>
<dbReference type="Pfam" id="PF12672">
    <property type="entry name" value="DUF3793"/>
    <property type="match status" value="1"/>
</dbReference>
<organism evidence="1 2">
    <name type="scientific">Faecalitalea cylindroides</name>
    <dbReference type="NCBI Taxonomy" id="39483"/>
    <lineage>
        <taxon>Bacteria</taxon>
        <taxon>Bacillati</taxon>
        <taxon>Bacillota</taxon>
        <taxon>Erysipelotrichia</taxon>
        <taxon>Erysipelotrichales</taxon>
        <taxon>Erysipelotrichaceae</taxon>
        <taxon>Faecalitalea</taxon>
    </lineage>
</organism>
<dbReference type="InterPro" id="IPR024523">
    <property type="entry name" value="DUF3793"/>
</dbReference>
<name>A0A1Y4LZ20_9FIRM</name>
<dbReference type="RefSeq" id="WP_087157953.1">
    <property type="nucleotide sequence ID" value="NZ_NFKM01000001.1"/>
</dbReference>
<evidence type="ECO:0008006" key="3">
    <source>
        <dbReference type="Google" id="ProtNLM"/>
    </source>
</evidence>
<protein>
    <recommendedName>
        <fullName evidence="3">DUF3793 domain-containing protein</fullName>
    </recommendedName>
</protein>
<gene>
    <name evidence="1" type="ORF">B5F14_00140</name>
</gene>
<keyword evidence="2" id="KW-1185">Reference proteome</keyword>
<reference evidence="2" key="1">
    <citation type="submission" date="2017-04" db="EMBL/GenBank/DDBJ databases">
        <title>Function of individual gut microbiota members based on whole genome sequencing of pure cultures obtained from chicken caecum.</title>
        <authorList>
            <person name="Medvecky M."/>
            <person name="Cejkova D."/>
            <person name="Polansky O."/>
            <person name="Karasova D."/>
            <person name="Kubasova T."/>
            <person name="Cizek A."/>
            <person name="Rychlik I."/>
        </authorList>
    </citation>
    <scope>NUCLEOTIDE SEQUENCE [LARGE SCALE GENOMIC DNA]</scope>
    <source>
        <strain evidence="2">An178</strain>
    </source>
</reference>
<dbReference type="Proteomes" id="UP000195447">
    <property type="component" value="Unassembled WGS sequence"/>
</dbReference>
<evidence type="ECO:0000313" key="1">
    <source>
        <dbReference type="EMBL" id="OUP61838.1"/>
    </source>
</evidence>